<keyword evidence="3" id="KW-1185">Reference proteome</keyword>
<sequence length="273" mass="30421">MTKKRKTSRPSENAKNKRILGLVIRDAEKIAAFGLVLGYLDVGIISVSRGEFRFTLRGPIFWRLTSGIPPYHHRPSTGIAAEAYLRIEALLAYLLLTGEALIVESSVAGSTMVWTVGSKWFRFKTLQRMLTDNTASFRYRTAVLMLLNLAVGVGLIVRKLPFVLTAAGLDRYLQLRFFTSAAPLQRTRRVAPSQLTLPQMNAKLYWLGVIVGGMLIVQQARIESLLMERGGLMGFSITADTFRMKVLPEVIQELLENTREVNTGVSGSNNESE</sequence>
<name>A0A9X7W080_9BACL</name>
<keyword evidence="1" id="KW-0812">Transmembrane</keyword>
<protein>
    <submittedName>
        <fullName evidence="2">Uncharacterized protein</fullName>
    </submittedName>
</protein>
<keyword evidence="1" id="KW-1133">Transmembrane helix</keyword>
<evidence type="ECO:0000313" key="3">
    <source>
        <dbReference type="Proteomes" id="UP000663505"/>
    </source>
</evidence>
<evidence type="ECO:0000256" key="1">
    <source>
        <dbReference type="SAM" id="Phobius"/>
    </source>
</evidence>
<gene>
    <name evidence="2" type="ORF">JZ786_03125</name>
</gene>
<organism evidence="2 3">
    <name type="scientific">Alicyclobacillus mengziensis</name>
    <dbReference type="NCBI Taxonomy" id="2931921"/>
    <lineage>
        <taxon>Bacteria</taxon>
        <taxon>Bacillati</taxon>
        <taxon>Bacillota</taxon>
        <taxon>Bacilli</taxon>
        <taxon>Bacillales</taxon>
        <taxon>Alicyclobacillaceae</taxon>
        <taxon>Alicyclobacillus</taxon>
    </lineage>
</organism>
<dbReference type="RefSeq" id="WP_206657373.1">
    <property type="nucleotide sequence ID" value="NZ_CP071182.1"/>
</dbReference>
<evidence type="ECO:0000313" key="2">
    <source>
        <dbReference type="EMBL" id="QSO48037.1"/>
    </source>
</evidence>
<dbReference type="AlphaFoldDB" id="A0A9X7W080"/>
<dbReference type="Proteomes" id="UP000663505">
    <property type="component" value="Chromosome"/>
</dbReference>
<reference evidence="2 3" key="1">
    <citation type="submission" date="2021-02" db="EMBL/GenBank/DDBJ databases">
        <title>Alicyclobacillus curvatus sp. nov. and Alicyclobacillus mengziensis sp. nov., two acidophilic bacteria isolated from acid mine drainage.</title>
        <authorList>
            <person name="Huang Y."/>
        </authorList>
    </citation>
    <scope>NUCLEOTIDE SEQUENCE [LARGE SCALE GENOMIC DNA]</scope>
    <source>
        <strain evidence="2 3">S30H14</strain>
    </source>
</reference>
<proteinExistence type="predicted"/>
<feature type="transmembrane region" description="Helical" evidence="1">
    <location>
        <begin position="137"/>
        <end position="157"/>
    </location>
</feature>
<dbReference type="KEGG" id="afx:JZ786_03125"/>
<accession>A0A9X7W080</accession>
<keyword evidence="1" id="KW-0472">Membrane</keyword>
<dbReference type="EMBL" id="CP071182">
    <property type="protein sequence ID" value="QSO48037.1"/>
    <property type="molecule type" value="Genomic_DNA"/>
</dbReference>